<dbReference type="PANTHER" id="PTHR36933">
    <property type="entry name" value="SLL0788 PROTEIN"/>
    <property type="match status" value="1"/>
</dbReference>
<dbReference type="PANTHER" id="PTHR36933:SF1">
    <property type="entry name" value="SLL0788 PROTEIN"/>
    <property type="match status" value="1"/>
</dbReference>
<dbReference type="InterPro" id="IPR012347">
    <property type="entry name" value="Ferritin-like"/>
</dbReference>
<feature type="domain" description="DUF305" evidence="1">
    <location>
        <begin position="55"/>
        <end position="220"/>
    </location>
</feature>
<organism evidence="2 3">
    <name type="scientific">Schumannella soli</name>
    <dbReference type="NCBI Taxonomy" id="2590779"/>
    <lineage>
        <taxon>Bacteria</taxon>
        <taxon>Bacillati</taxon>
        <taxon>Actinomycetota</taxon>
        <taxon>Actinomycetes</taxon>
        <taxon>Micrococcales</taxon>
        <taxon>Microbacteriaceae</taxon>
        <taxon>Schumannella</taxon>
    </lineage>
</organism>
<protein>
    <submittedName>
        <fullName evidence="2">DUF305 domain-containing protein</fullName>
    </submittedName>
</protein>
<comment type="caution">
    <text evidence="2">The sequence shown here is derived from an EMBL/GenBank/DDBJ whole genome shotgun (WGS) entry which is preliminary data.</text>
</comment>
<dbReference type="Gene3D" id="1.20.1260.10">
    <property type="match status" value="1"/>
</dbReference>
<evidence type="ECO:0000313" key="2">
    <source>
        <dbReference type="EMBL" id="TPW77353.1"/>
    </source>
</evidence>
<evidence type="ECO:0000259" key="1">
    <source>
        <dbReference type="Pfam" id="PF03713"/>
    </source>
</evidence>
<sequence length="224" mass="23712">MRSAAKDPSTPSRRPSRPWWIVAAAVALLLFTSGLLLGRVGAAPATPTTESAAAGFLRDMQVHHAQAVQMSLLVRDRSTDEAVRLIAYDIAIGQGGQAGQMYGLLDAWDLPQASSQPRMTWMSYPTIDGSDGGHGHAVSGQKAGGPMPGMATAKQIAALTAAKGEAADKLFLTLMIAHHQGGLEMAEAILHRTDQKQVVAMATQIEASQKAEITTMQEMLEKLG</sequence>
<dbReference type="AlphaFoldDB" id="A0A506Y662"/>
<proteinExistence type="predicted"/>
<dbReference type="InterPro" id="IPR005183">
    <property type="entry name" value="DUF305_CopM-like"/>
</dbReference>
<name>A0A506Y662_9MICO</name>
<evidence type="ECO:0000313" key="3">
    <source>
        <dbReference type="Proteomes" id="UP000316252"/>
    </source>
</evidence>
<dbReference type="Proteomes" id="UP000316252">
    <property type="component" value="Unassembled WGS sequence"/>
</dbReference>
<reference evidence="2 3" key="1">
    <citation type="submission" date="2019-06" db="EMBL/GenBank/DDBJ databases">
        <authorList>
            <person name="Li F."/>
        </authorList>
    </citation>
    <scope>NUCLEOTIDE SEQUENCE [LARGE SCALE GENOMIC DNA]</scope>
    <source>
        <strain evidence="2 3">10F1D-1</strain>
    </source>
</reference>
<dbReference type="EMBL" id="VHQG01000001">
    <property type="protein sequence ID" value="TPW77353.1"/>
    <property type="molecule type" value="Genomic_DNA"/>
</dbReference>
<keyword evidence="3" id="KW-1185">Reference proteome</keyword>
<accession>A0A506Y662</accession>
<dbReference type="OrthoDB" id="26872at2"/>
<dbReference type="Pfam" id="PF03713">
    <property type="entry name" value="DUF305"/>
    <property type="match status" value="1"/>
</dbReference>
<dbReference type="RefSeq" id="WP_141161881.1">
    <property type="nucleotide sequence ID" value="NZ_VHQG01000001.1"/>
</dbReference>
<gene>
    <name evidence="2" type="ORF">FJ657_01265</name>
</gene>